<dbReference type="PANTHER" id="PTHR11908">
    <property type="entry name" value="XANTHINE DEHYDROGENASE"/>
    <property type="match status" value="1"/>
</dbReference>
<protein>
    <recommendedName>
        <fullName evidence="3">Aldehyde oxidase/xanthine dehydrogenase a/b hammerhead domain-containing protein</fullName>
    </recommendedName>
</protein>
<organism evidence="4">
    <name type="scientific">marine metagenome</name>
    <dbReference type="NCBI Taxonomy" id="408172"/>
    <lineage>
        <taxon>unclassified sequences</taxon>
        <taxon>metagenomes</taxon>
        <taxon>ecological metagenomes</taxon>
    </lineage>
</organism>
<dbReference type="GO" id="GO:0016491">
    <property type="term" value="F:oxidoreductase activity"/>
    <property type="evidence" value="ECO:0007669"/>
    <property type="project" value="UniProtKB-KW"/>
</dbReference>
<dbReference type="GO" id="GO:0005506">
    <property type="term" value="F:iron ion binding"/>
    <property type="evidence" value="ECO:0007669"/>
    <property type="project" value="InterPro"/>
</dbReference>
<dbReference type="InterPro" id="IPR016208">
    <property type="entry name" value="Ald_Oxase/xanthine_DH-like"/>
</dbReference>
<evidence type="ECO:0000256" key="1">
    <source>
        <dbReference type="ARBA" id="ARBA00022505"/>
    </source>
</evidence>
<accession>A0A381U1E5</accession>
<name>A0A381U1E5_9ZZZZ</name>
<dbReference type="PANTHER" id="PTHR11908:SF132">
    <property type="entry name" value="ALDEHYDE OXIDASE 1-RELATED"/>
    <property type="match status" value="1"/>
</dbReference>
<dbReference type="Gene3D" id="3.90.1170.50">
    <property type="entry name" value="Aldehyde oxidase/xanthine dehydrogenase, a/b hammerhead"/>
    <property type="match status" value="1"/>
</dbReference>
<dbReference type="SUPFAM" id="SSF56003">
    <property type="entry name" value="Molybdenum cofactor-binding domain"/>
    <property type="match status" value="1"/>
</dbReference>
<keyword evidence="2" id="KW-0560">Oxidoreductase</keyword>
<evidence type="ECO:0000259" key="3">
    <source>
        <dbReference type="SMART" id="SM01008"/>
    </source>
</evidence>
<dbReference type="Pfam" id="PF01315">
    <property type="entry name" value="Ald_Xan_dh_C"/>
    <property type="match status" value="1"/>
</dbReference>
<feature type="domain" description="Aldehyde oxidase/xanthine dehydrogenase a/b hammerhead" evidence="3">
    <location>
        <begin position="19"/>
        <end position="139"/>
    </location>
</feature>
<dbReference type="AlphaFoldDB" id="A0A381U1E5"/>
<dbReference type="Pfam" id="PF20256">
    <property type="entry name" value="MoCoBD_2"/>
    <property type="match status" value="1"/>
</dbReference>
<sequence>MASLVGSRVERKEDKRFLTGKGRYTADINIANQTYAYFVRSPHARAKINKIDTSKALMASGVVDILTGEHIAKDKIGGLIAGWAIRSEDGSEMKCPTNPPLAKDSVNFVGDPIAVVFAESLEEAKAAAELVKIDYKVLKAVVNLSKAMEDDTIHEGIDKNLCYDWLLGDRQKVKEAFDKADKIIKLDVTNNRLIPNAMEPRACVVDYNTASEEITCYTTSQNPHLSRLIMSAFGGVTPEHKLRVVAPDVGGGFGSKINLYNEEIVCSWASKKIERPIKWVAERTESFLTDTHGRDHITHAELAITNDGKFLGFKNETIANLGAYARVFGTVTPTYLFGPCATGVYVMPAAYSNVKAVYTNTAPVDAYRGAGRPEATYTIERIVDKAAIELGIDPIEIRMKNFPTEFPFKQTLVHQVDSGDYVAGLKKAKKMSNYEGFATRKKESESKGKLRGIGVTTYFEACGIAPSPVVMMLGCGVGLWESAEVRFNPTGQVTVYTGSHSHGQSHQTTFAQITADELGVPIENIDIVHGDTDKGTFGMGTYGSRSLTVGGIAIVNACKKIVEKGKRVAAKMLEASPEDVEFKNGEFVVAKSNKKKTIGEIAFACYLPGVRDEVKSPLPEGEEPGLKETAFFDPANFSFPAGSHIAEVEIDPETGEVKLDKYTAVDDFGTIVNPTIVEGQVHGGIAQGIGQALTENAVYDKIGQLITASYMDYTMPRADNFPEFNLGFTCTKATTNPLGVKGCGEAGAIAAPPTVMNAVINALGGQEIQMPATAEKVWKACKNLKKSKNKVA</sequence>
<dbReference type="SMART" id="SM01008">
    <property type="entry name" value="Ald_Xan_dh_C"/>
    <property type="match status" value="1"/>
</dbReference>
<evidence type="ECO:0000313" key="4">
    <source>
        <dbReference type="EMBL" id="SVA21468.1"/>
    </source>
</evidence>
<dbReference type="InterPro" id="IPR037165">
    <property type="entry name" value="AldOxase/xan_DH_Mopterin-bd_sf"/>
</dbReference>
<dbReference type="Gene3D" id="3.30.365.10">
    <property type="entry name" value="Aldehyde oxidase/xanthine dehydrogenase, molybdopterin binding domain"/>
    <property type="match status" value="4"/>
</dbReference>
<dbReference type="EMBL" id="UINC01005460">
    <property type="protein sequence ID" value="SVA21468.1"/>
    <property type="molecule type" value="Genomic_DNA"/>
</dbReference>
<dbReference type="InterPro" id="IPR000674">
    <property type="entry name" value="Ald_Oxase/Xan_DH_a/b"/>
</dbReference>
<gene>
    <name evidence="4" type="ORF">METZ01_LOCUS74322</name>
</gene>
<dbReference type="InterPro" id="IPR008274">
    <property type="entry name" value="AldOxase/xan_DH_MoCoBD1"/>
</dbReference>
<evidence type="ECO:0000256" key="2">
    <source>
        <dbReference type="ARBA" id="ARBA00023002"/>
    </source>
</evidence>
<proteinExistence type="predicted"/>
<dbReference type="SUPFAM" id="SSF54665">
    <property type="entry name" value="CO dehydrogenase molybdoprotein N-domain-like"/>
    <property type="match status" value="1"/>
</dbReference>
<dbReference type="InterPro" id="IPR036856">
    <property type="entry name" value="Ald_Oxase/Xan_DH_a/b_sf"/>
</dbReference>
<dbReference type="InterPro" id="IPR046867">
    <property type="entry name" value="AldOxase/xan_DH_MoCoBD2"/>
</dbReference>
<reference evidence="4" key="1">
    <citation type="submission" date="2018-05" db="EMBL/GenBank/DDBJ databases">
        <authorList>
            <person name="Lanie J.A."/>
            <person name="Ng W.-L."/>
            <person name="Kazmierczak K.M."/>
            <person name="Andrzejewski T.M."/>
            <person name="Davidsen T.M."/>
            <person name="Wayne K.J."/>
            <person name="Tettelin H."/>
            <person name="Glass J.I."/>
            <person name="Rusch D."/>
            <person name="Podicherti R."/>
            <person name="Tsui H.-C.T."/>
            <person name="Winkler M.E."/>
        </authorList>
    </citation>
    <scope>NUCLEOTIDE SEQUENCE</scope>
</reference>
<keyword evidence="1" id="KW-0500">Molybdenum</keyword>
<dbReference type="Pfam" id="PF02738">
    <property type="entry name" value="MoCoBD_1"/>
    <property type="match status" value="1"/>
</dbReference>